<accession>A0ABP9DAA6</accession>
<name>A0ABP9DAA6_9ACTN</name>
<dbReference type="Proteomes" id="UP001501752">
    <property type="component" value="Unassembled WGS sequence"/>
</dbReference>
<comment type="caution">
    <text evidence="1">The sequence shown here is derived from an EMBL/GenBank/DDBJ whole genome shotgun (WGS) entry which is preliminary data.</text>
</comment>
<evidence type="ECO:0000313" key="2">
    <source>
        <dbReference type="Proteomes" id="UP001501752"/>
    </source>
</evidence>
<proteinExistence type="predicted"/>
<evidence type="ECO:0000313" key="1">
    <source>
        <dbReference type="EMBL" id="GAA4835137.1"/>
    </source>
</evidence>
<reference evidence="2" key="1">
    <citation type="journal article" date="2019" name="Int. J. Syst. Evol. Microbiol.">
        <title>The Global Catalogue of Microorganisms (GCM) 10K type strain sequencing project: providing services to taxonomists for standard genome sequencing and annotation.</title>
        <authorList>
            <consortium name="The Broad Institute Genomics Platform"/>
            <consortium name="The Broad Institute Genome Sequencing Center for Infectious Disease"/>
            <person name="Wu L."/>
            <person name="Ma J."/>
        </authorList>
    </citation>
    <scope>NUCLEOTIDE SEQUENCE [LARGE SCALE GENOMIC DNA]</scope>
    <source>
        <strain evidence="2">JCM 13006</strain>
    </source>
</reference>
<keyword evidence="2" id="KW-1185">Reference proteome</keyword>
<protein>
    <submittedName>
        <fullName evidence="1">Uncharacterized protein</fullName>
    </submittedName>
</protein>
<organism evidence="1 2">
    <name type="scientific">Kitasatospora terrestris</name>
    <dbReference type="NCBI Taxonomy" id="258051"/>
    <lineage>
        <taxon>Bacteria</taxon>
        <taxon>Bacillati</taxon>
        <taxon>Actinomycetota</taxon>
        <taxon>Actinomycetes</taxon>
        <taxon>Kitasatosporales</taxon>
        <taxon>Streptomycetaceae</taxon>
        <taxon>Kitasatospora</taxon>
    </lineage>
</organism>
<dbReference type="EMBL" id="BAABIS010000001">
    <property type="protein sequence ID" value="GAA4835137.1"/>
    <property type="molecule type" value="Genomic_DNA"/>
</dbReference>
<sequence>MDRIARAVADNDPVALELLLAALEAVADPPMLDRLDAAMGRAVVPHRRQAAAAAGGQPG</sequence>
<gene>
    <name evidence="1" type="ORF">GCM10023235_07290</name>
</gene>